<evidence type="ECO:0000313" key="2">
    <source>
        <dbReference type="EMBL" id="KAF2005074.1"/>
    </source>
</evidence>
<evidence type="ECO:0008006" key="4">
    <source>
        <dbReference type="Google" id="ProtNLM"/>
    </source>
</evidence>
<dbReference type="InterPro" id="IPR026749">
    <property type="entry name" value="Tmem135"/>
</dbReference>
<dbReference type="OrthoDB" id="4021778at2759"/>
<protein>
    <recommendedName>
        <fullName evidence="4">Integral membrane protein</fullName>
    </recommendedName>
</protein>
<keyword evidence="1" id="KW-0812">Transmembrane</keyword>
<keyword evidence="1" id="KW-0472">Membrane</keyword>
<evidence type="ECO:0000256" key="1">
    <source>
        <dbReference type="SAM" id="Phobius"/>
    </source>
</evidence>
<keyword evidence="1" id="KW-1133">Transmembrane helix</keyword>
<organism evidence="2 3">
    <name type="scientific">Amniculicola lignicola CBS 123094</name>
    <dbReference type="NCBI Taxonomy" id="1392246"/>
    <lineage>
        <taxon>Eukaryota</taxon>
        <taxon>Fungi</taxon>
        <taxon>Dikarya</taxon>
        <taxon>Ascomycota</taxon>
        <taxon>Pezizomycotina</taxon>
        <taxon>Dothideomycetes</taxon>
        <taxon>Pleosporomycetidae</taxon>
        <taxon>Pleosporales</taxon>
        <taxon>Amniculicolaceae</taxon>
        <taxon>Amniculicola</taxon>
    </lineage>
</organism>
<feature type="transmembrane region" description="Helical" evidence="1">
    <location>
        <begin position="336"/>
        <end position="355"/>
    </location>
</feature>
<feature type="transmembrane region" description="Helical" evidence="1">
    <location>
        <begin position="219"/>
        <end position="241"/>
    </location>
</feature>
<keyword evidence="3" id="KW-1185">Reference proteome</keyword>
<gene>
    <name evidence="2" type="ORF">P154DRAFT_518642</name>
</gene>
<reference evidence="2" key="1">
    <citation type="journal article" date="2020" name="Stud. Mycol.">
        <title>101 Dothideomycetes genomes: a test case for predicting lifestyles and emergence of pathogens.</title>
        <authorList>
            <person name="Haridas S."/>
            <person name="Albert R."/>
            <person name="Binder M."/>
            <person name="Bloem J."/>
            <person name="Labutti K."/>
            <person name="Salamov A."/>
            <person name="Andreopoulos B."/>
            <person name="Baker S."/>
            <person name="Barry K."/>
            <person name="Bills G."/>
            <person name="Bluhm B."/>
            <person name="Cannon C."/>
            <person name="Castanera R."/>
            <person name="Culley D."/>
            <person name="Daum C."/>
            <person name="Ezra D."/>
            <person name="Gonzalez J."/>
            <person name="Henrissat B."/>
            <person name="Kuo A."/>
            <person name="Liang C."/>
            <person name="Lipzen A."/>
            <person name="Lutzoni F."/>
            <person name="Magnuson J."/>
            <person name="Mondo S."/>
            <person name="Nolan M."/>
            <person name="Ohm R."/>
            <person name="Pangilinan J."/>
            <person name="Park H.-J."/>
            <person name="Ramirez L."/>
            <person name="Alfaro M."/>
            <person name="Sun H."/>
            <person name="Tritt A."/>
            <person name="Yoshinaga Y."/>
            <person name="Zwiers L.-H."/>
            <person name="Turgeon B."/>
            <person name="Goodwin S."/>
            <person name="Spatafora J."/>
            <person name="Crous P."/>
            <person name="Grigoriev I."/>
        </authorList>
    </citation>
    <scope>NUCLEOTIDE SEQUENCE</scope>
    <source>
        <strain evidence="2">CBS 123094</strain>
    </source>
</reference>
<dbReference type="PANTHER" id="PTHR12459">
    <property type="entry name" value="TRANSMEMBRANE PROTEIN 135-RELATED"/>
    <property type="match status" value="1"/>
</dbReference>
<evidence type="ECO:0000313" key="3">
    <source>
        <dbReference type="Proteomes" id="UP000799779"/>
    </source>
</evidence>
<name>A0A6A5WVT2_9PLEO</name>
<dbReference type="PANTHER" id="PTHR12459:SF15">
    <property type="entry name" value="TRANSMEMBRANE PROTEIN 135"/>
    <property type="match status" value="1"/>
</dbReference>
<dbReference type="AlphaFoldDB" id="A0A6A5WVT2"/>
<dbReference type="EMBL" id="ML977564">
    <property type="protein sequence ID" value="KAF2005074.1"/>
    <property type="molecule type" value="Genomic_DNA"/>
</dbReference>
<feature type="transmembrane region" description="Helical" evidence="1">
    <location>
        <begin position="376"/>
        <end position="400"/>
    </location>
</feature>
<proteinExistence type="predicted"/>
<sequence length="512" mass="56776">MAASTRGAPQLRLVRPLATAYALGLLSSTSPRIIKILILVAKRKLEPHAAWRQLNRVIRQALALHRFPTFCGVLVGGSTLLPIPVYRLVSGVLQAIPVVPTISTSQRRRFATFLAALLSASLSFRLLNRVPTSLQQDVEAAQPLTHLEVCSPGPFDEPPERSSREIDASTLDAKLLTRSDLAGRTMDLTLFSVIRALDIAVSTMWDHATRSGTAEKAKLVSSITPPLLFCFSAATIMHAWFYTPSRLPTTYNRWISAAAELDQRLLLTLRHARYGTWVYGKDTGMASLLGSMCHDYGLPEEYGDPSKTVPIPCELVHMGRGKSCEKHAVLRFCRGWAFAAKMYAPLQLVILARFARKHRRAGDQYGLSGLNLDATVRAAVDMARSSAFLGAFIALFYYNVCLSRTRLGPKLFSSKVVTPQMWDSGLCVLAGCLMCGWSVLFERPRKRLEILFFVLPRAAATWFPRRYLPEDRWKEHLAFSISAAVVLTTAQESPRRVRGVLGKVLHGVLSTK</sequence>
<dbReference type="Proteomes" id="UP000799779">
    <property type="component" value="Unassembled WGS sequence"/>
</dbReference>
<feature type="transmembrane region" description="Helical" evidence="1">
    <location>
        <begin position="420"/>
        <end position="441"/>
    </location>
</feature>
<accession>A0A6A5WVT2</accession>